<reference evidence="1" key="2">
    <citation type="submission" date="2020-02" db="EMBL/GenBank/DDBJ databases">
        <authorList>
            <consortium name="NCBI Pathogen Detection Project"/>
        </authorList>
    </citation>
    <scope>NUCLEOTIDE SEQUENCE</scope>
    <source>
        <strain evidence="1">MA.CK_97/00010465</strain>
    </source>
</reference>
<name>A0A744CN38_SALER</name>
<gene>
    <name evidence="1" type="ORF">G8N33_002683</name>
</gene>
<sequence>MFTNTDRKALGGKDVHICNKCIVDAWEALNGKDKNFYLRATVEGRHFKEVKS</sequence>
<dbReference type="EMBL" id="DAAUOL010000012">
    <property type="protein sequence ID" value="HAF2426446.1"/>
    <property type="molecule type" value="Genomic_DNA"/>
</dbReference>
<dbReference type="AlphaFoldDB" id="A0A744CN38"/>
<proteinExistence type="predicted"/>
<reference evidence="1" key="1">
    <citation type="journal article" date="2018" name="Genome Biol.">
        <title>SKESA: strategic k-mer extension for scrupulous assemblies.</title>
        <authorList>
            <person name="Souvorov A."/>
            <person name="Agarwala R."/>
            <person name="Lipman D.J."/>
        </authorList>
    </citation>
    <scope>NUCLEOTIDE SEQUENCE</scope>
    <source>
        <strain evidence="1">MA.CK_97/00010465</strain>
    </source>
</reference>
<evidence type="ECO:0000313" key="1">
    <source>
        <dbReference type="EMBL" id="HAF2426446.1"/>
    </source>
</evidence>
<organism evidence="1">
    <name type="scientific">Salmonella enterica</name>
    <name type="common">Salmonella choleraesuis</name>
    <dbReference type="NCBI Taxonomy" id="28901"/>
    <lineage>
        <taxon>Bacteria</taxon>
        <taxon>Pseudomonadati</taxon>
        <taxon>Pseudomonadota</taxon>
        <taxon>Gammaproteobacteria</taxon>
        <taxon>Enterobacterales</taxon>
        <taxon>Enterobacteriaceae</taxon>
        <taxon>Salmonella</taxon>
    </lineage>
</organism>
<comment type="caution">
    <text evidence="1">The sequence shown here is derived from an EMBL/GenBank/DDBJ whole genome shotgun (WGS) entry which is preliminary data.</text>
</comment>
<protein>
    <submittedName>
        <fullName evidence="1">Uncharacterized protein</fullName>
    </submittedName>
</protein>
<accession>A0A744CN38</accession>